<evidence type="ECO:0000313" key="1">
    <source>
        <dbReference type="EMBL" id="KOX75239.1"/>
    </source>
</evidence>
<dbReference type="Proteomes" id="UP000053105">
    <property type="component" value="Unassembled WGS sequence"/>
</dbReference>
<dbReference type="AlphaFoldDB" id="A0A0M9A3R1"/>
<dbReference type="EMBL" id="KQ435768">
    <property type="protein sequence ID" value="KOX75239.1"/>
    <property type="molecule type" value="Genomic_DNA"/>
</dbReference>
<keyword evidence="2" id="KW-1185">Reference proteome</keyword>
<protein>
    <submittedName>
        <fullName evidence="1">Uncharacterized protein</fullName>
    </submittedName>
</protein>
<organism evidence="1 2">
    <name type="scientific">Melipona quadrifasciata</name>
    <dbReference type="NCBI Taxonomy" id="166423"/>
    <lineage>
        <taxon>Eukaryota</taxon>
        <taxon>Metazoa</taxon>
        <taxon>Ecdysozoa</taxon>
        <taxon>Arthropoda</taxon>
        <taxon>Hexapoda</taxon>
        <taxon>Insecta</taxon>
        <taxon>Pterygota</taxon>
        <taxon>Neoptera</taxon>
        <taxon>Endopterygota</taxon>
        <taxon>Hymenoptera</taxon>
        <taxon>Apocrita</taxon>
        <taxon>Aculeata</taxon>
        <taxon>Apoidea</taxon>
        <taxon>Anthophila</taxon>
        <taxon>Apidae</taxon>
        <taxon>Melipona</taxon>
    </lineage>
</organism>
<proteinExistence type="predicted"/>
<name>A0A0M9A3R1_9HYME</name>
<sequence length="88" mass="9956">MLVQWEMQLLVIKGANFEESIFCFRFKPEPPARQSVTRFSHDVMSVWTLLVFLKHNVWNVFVVCCSCVAACTPPCINGRTPGAIPLKA</sequence>
<evidence type="ECO:0000313" key="2">
    <source>
        <dbReference type="Proteomes" id="UP000053105"/>
    </source>
</evidence>
<gene>
    <name evidence="1" type="ORF">WN51_13280</name>
</gene>
<reference evidence="1 2" key="1">
    <citation type="submission" date="2015-07" db="EMBL/GenBank/DDBJ databases">
        <title>The genome of Melipona quadrifasciata.</title>
        <authorList>
            <person name="Pan H."/>
            <person name="Kapheim K."/>
        </authorList>
    </citation>
    <scope>NUCLEOTIDE SEQUENCE [LARGE SCALE GENOMIC DNA]</scope>
    <source>
        <strain evidence="1">0111107301</strain>
        <tissue evidence="1">Whole body</tissue>
    </source>
</reference>
<accession>A0A0M9A3R1</accession>